<accession>A0A385DKH5</accession>
<dbReference type="Proteomes" id="UP000259636">
    <property type="component" value="Chromosome"/>
</dbReference>
<gene>
    <name evidence="2" type="ORF">D0C37_02995</name>
</gene>
<evidence type="ECO:0000313" key="2">
    <source>
        <dbReference type="EMBL" id="AXQ58816.1"/>
    </source>
</evidence>
<reference evidence="2 3" key="1">
    <citation type="submission" date="2018-08" db="EMBL/GenBank/DDBJ databases">
        <authorList>
            <person name="Ferrada E.E."/>
            <person name="Latorre B.A."/>
        </authorList>
    </citation>
    <scope>NUCLEOTIDE SEQUENCE [LARGE SCALE GENOMIC DNA]</scope>
    <source>
        <strain evidence="2 3">VK-A60T</strain>
    </source>
</reference>
<evidence type="ECO:0000259" key="1">
    <source>
        <dbReference type="Pfam" id="PF13021"/>
    </source>
</evidence>
<name>A0A385DKH5_9ACTN</name>
<proteinExistence type="predicted"/>
<protein>
    <recommendedName>
        <fullName evidence="1">DUF3885 domain-containing protein</fullName>
    </recommendedName>
</protein>
<organism evidence="2 3">
    <name type="scientific">Streptomyces koyangensis</name>
    <dbReference type="NCBI Taxonomy" id="188770"/>
    <lineage>
        <taxon>Bacteria</taxon>
        <taxon>Bacillati</taxon>
        <taxon>Actinomycetota</taxon>
        <taxon>Actinomycetes</taxon>
        <taxon>Kitasatosporales</taxon>
        <taxon>Streptomycetaceae</taxon>
        <taxon>Streptomyces</taxon>
        <taxon>Streptomyces aurantiacus group</taxon>
    </lineage>
</organism>
<dbReference type="InterPro" id="IPR024976">
    <property type="entry name" value="DUF3885"/>
</dbReference>
<dbReference type="KEGG" id="sky:D0C37_02995"/>
<dbReference type="Pfam" id="PF13021">
    <property type="entry name" value="DUF3885"/>
    <property type="match status" value="1"/>
</dbReference>
<evidence type="ECO:0000313" key="3">
    <source>
        <dbReference type="Proteomes" id="UP000259636"/>
    </source>
</evidence>
<sequence>MRFHSLPESQRYPEDESEYAMVLDRYNTVLDALFAGGDVYVITPVWSTEARTPPVRQADGYWRSLLVEDDPDPDFRTYCHLFAARHRWRRGCLDEVLRATADDEVSGVLITDTGMRRVHHPYDGGADVLLTTPQERDRMRDRYADWLSRHPSGL</sequence>
<dbReference type="EMBL" id="CP031742">
    <property type="protein sequence ID" value="AXQ58816.1"/>
    <property type="molecule type" value="Genomic_DNA"/>
</dbReference>
<feature type="domain" description="DUF3885" evidence="1">
    <location>
        <begin position="2"/>
        <end position="151"/>
    </location>
</feature>
<dbReference type="AlphaFoldDB" id="A0A385DKH5"/>